<keyword evidence="2" id="KW-1185">Reference proteome</keyword>
<accession>A0AAD9YQ67</accession>
<sequence>MLHSTALSFASILARYLHSIYNSLGFARERRFGRGTGHGVRRSRTSREALQGAMQGCRPKTCSVAHKSLLWFIQLNFARGIG</sequence>
<proteinExistence type="predicted"/>
<organism evidence="1 2">
    <name type="scientific">Colletotrichum kahawae</name>
    <name type="common">Coffee berry disease fungus</name>
    <dbReference type="NCBI Taxonomy" id="34407"/>
    <lineage>
        <taxon>Eukaryota</taxon>
        <taxon>Fungi</taxon>
        <taxon>Dikarya</taxon>
        <taxon>Ascomycota</taxon>
        <taxon>Pezizomycotina</taxon>
        <taxon>Sordariomycetes</taxon>
        <taxon>Hypocreomycetidae</taxon>
        <taxon>Glomerellales</taxon>
        <taxon>Glomerellaceae</taxon>
        <taxon>Colletotrichum</taxon>
        <taxon>Colletotrichum gloeosporioides species complex</taxon>
    </lineage>
</organism>
<reference evidence="1" key="1">
    <citation type="submission" date="2023-02" db="EMBL/GenBank/DDBJ databases">
        <title>Colletotrichum kahawae CIFC_Que2 genome sequencing and assembly.</title>
        <authorList>
            <person name="Baroncelli R."/>
        </authorList>
    </citation>
    <scope>NUCLEOTIDE SEQUENCE</scope>
    <source>
        <strain evidence="1">CIFC_Que2</strain>
    </source>
</reference>
<evidence type="ECO:0000313" key="2">
    <source>
        <dbReference type="Proteomes" id="UP001281614"/>
    </source>
</evidence>
<dbReference type="AlphaFoldDB" id="A0AAD9YQ67"/>
<gene>
    <name evidence="1" type="ORF">CKAH01_03991</name>
</gene>
<dbReference type="EMBL" id="VYYT01000068">
    <property type="protein sequence ID" value="KAK2772453.1"/>
    <property type="molecule type" value="Genomic_DNA"/>
</dbReference>
<protein>
    <submittedName>
        <fullName evidence="1">Uncharacterized protein</fullName>
    </submittedName>
</protein>
<dbReference type="Proteomes" id="UP001281614">
    <property type="component" value="Unassembled WGS sequence"/>
</dbReference>
<comment type="caution">
    <text evidence="1">The sequence shown here is derived from an EMBL/GenBank/DDBJ whole genome shotgun (WGS) entry which is preliminary data.</text>
</comment>
<name>A0AAD9YQ67_COLKA</name>
<evidence type="ECO:0000313" key="1">
    <source>
        <dbReference type="EMBL" id="KAK2772453.1"/>
    </source>
</evidence>